<accession>A0A2W4D149</accession>
<dbReference type="Proteomes" id="UP000248925">
    <property type="component" value="Unassembled WGS sequence"/>
</dbReference>
<dbReference type="EMBL" id="PCDP01000001">
    <property type="protein sequence ID" value="PZM17161.1"/>
    <property type="molecule type" value="Genomic_DNA"/>
</dbReference>
<gene>
    <name evidence="2" type="ORF">CPY51_02745</name>
</gene>
<dbReference type="OrthoDB" id="8115558at2"/>
<feature type="region of interest" description="Disordered" evidence="1">
    <location>
        <begin position="77"/>
        <end position="100"/>
    </location>
</feature>
<evidence type="ECO:0000256" key="1">
    <source>
        <dbReference type="SAM" id="MobiDB-lite"/>
    </source>
</evidence>
<dbReference type="AlphaFoldDB" id="A0A2W4D149"/>
<reference evidence="2 3" key="1">
    <citation type="journal article" date="2018" name="Sci. Rep.">
        <title>Rhizobium tumorigenes sp. nov., a novel plant tumorigenic bacterium isolated from cane gall tumors on thornless blackberry.</title>
        <authorList>
            <person name="Kuzmanovi N."/>
            <person name="Smalla K."/>
            <person name="Gronow S."/>
            <person name="PuBawska J."/>
        </authorList>
    </citation>
    <scope>NUCLEOTIDE SEQUENCE [LARGE SCALE GENOMIC DNA]</scope>
    <source>
        <strain evidence="2 3">CCBAU 85046</strain>
    </source>
</reference>
<comment type="caution">
    <text evidence="2">The sequence shown here is derived from an EMBL/GenBank/DDBJ whole genome shotgun (WGS) entry which is preliminary data.</text>
</comment>
<sequence length="100" mass="11169">MSEKKRKKVYEALLDGACHGLTDERLYKFVLEHCPKTNSKRIVRASLLALEDPHVKDVNVLHVIYALAIKHRLKEEAAKTAGDTDDDKAAEPESQSVAAE</sequence>
<dbReference type="RefSeq" id="WP_111158489.1">
    <property type="nucleotide sequence ID" value="NZ_PCDP01000001.1"/>
</dbReference>
<evidence type="ECO:0000313" key="3">
    <source>
        <dbReference type="Proteomes" id="UP000248925"/>
    </source>
</evidence>
<proteinExistence type="predicted"/>
<protein>
    <submittedName>
        <fullName evidence="2">Uncharacterized protein</fullName>
    </submittedName>
</protein>
<organism evidence="2 3">
    <name type="scientific">Rhizobium tubonense</name>
    <dbReference type="NCBI Taxonomy" id="484088"/>
    <lineage>
        <taxon>Bacteria</taxon>
        <taxon>Pseudomonadati</taxon>
        <taxon>Pseudomonadota</taxon>
        <taxon>Alphaproteobacteria</taxon>
        <taxon>Hyphomicrobiales</taxon>
        <taxon>Rhizobiaceae</taxon>
        <taxon>Rhizobium/Agrobacterium group</taxon>
        <taxon>Rhizobium</taxon>
    </lineage>
</organism>
<name>A0A2W4D149_9HYPH</name>
<keyword evidence="3" id="KW-1185">Reference proteome</keyword>
<evidence type="ECO:0000313" key="2">
    <source>
        <dbReference type="EMBL" id="PZM17161.1"/>
    </source>
</evidence>